<evidence type="ECO:0008006" key="4">
    <source>
        <dbReference type="Google" id="ProtNLM"/>
    </source>
</evidence>
<name>A0AAE3LQX0_9RHOB</name>
<accession>A0AAE3LQX0</accession>
<dbReference type="AlphaFoldDB" id="A0AAE3LQX0"/>
<evidence type="ECO:0000256" key="1">
    <source>
        <dbReference type="SAM" id="SignalP"/>
    </source>
</evidence>
<evidence type="ECO:0000313" key="2">
    <source>
        <dbReference type="EMBL" id="MCV6824937.1"/>
    </source>
</evidence>
<reference evidence="2" key="1">
    <citation type="submission" date="2022-10" db="EMBL/GenBank/DDBJ databases">
        <authorList>
            <person name="Yue Y."/>
        </authorList>
    </citation>
    <scope>NUCLEOTIDE SEQUENCE</scope>
    <source>
        <strain evidence="2">Z654</strain>
    </source>
</reference>
<organism evidence="2 3">
    <name type="scientific">Halocynthiibacter halioticoli</name>
    <dbReference type="NCBI Taxonomy" id="2986804"/>
    <lineage>
        <taxon>Bacteria</taxon>
        <taxon>Pseudomonadati</taxon>
        <taxon>Pseudomonadota</taxon>
        <taxon>Alphaproteobacteria</taxon>
        <taxon>Rhodobacterales</taxon>
        <taxon>Paracoccaceae</taxon>
        <taxon>Halocynthiibacter</taxon>
    </lineage>
</organism>
<dbReference type="Proteomes" id="UP001208041">
    <property type="component" value="Unassembled WGS sequence"/>
</dbReference>
<keyword evidence="3" id="KW-1185">Reference proteome</keyword>
<sequence length="168" mass="17069">MPFVKNFLLAATACGALAACNAGTVSVGAGGSGGGVAVSGNVGSPAASVSRYVASNSMVVLGAGYGHFEVQQRAGKGGSDYWCAAGEYVIEALGQRPGTRIYLEKPFGPSNLTSAKSIGFTFAPDASFKAMADGVNSGLTMSMKTVGSNWSAEHSRSQCSNLIYNGFF</sequence>
<proteinExistence type="predicted"/>
<feature type="chain" id="PRO_5042111204" description="Lipoprotein" evidence="1">
    <location>
        <begin position="19"/>
        <end position="168"/>
    </location>
</feature>
<gene>
    <name evidence="2" type="ORF">OH136_10255</name>
</gene>
<feature type="signal peptide" evidence="1">
    <location>
        <begin position="1"/>
        <end position="18"/>
    </location>
</feature>
<keyword evidence="1" id="KW-0732">Signal</keyword>
<protein>
    <recommendedName>
        <fullName evidence="4">Lipoprotein</fullName>
    </recommendedName>
</protein>
<dbReference type="EMBL" id="JAOYFC010000002">
    <property type="protein sequence ID" value="MCV6824937.1"/>
    <property type="molecule type" value="Genomic_DNA"/>
</dbReference>
<comment type="caution">
    <text evidence="2">The sequence shown here is derived from an EMBL/GenBank/DDBJ whole genome shotgun (WGS) entry which is preliminary data.</text>
</comment>
<dbReference type="RefSeq" id="WP_263953784.1">
    <property type="nucleotide sequence ID" value="NZ_JAOYFC010000002.1"/>
</dbReference>
<dbReference type="PROSITE" id="PS51257">
    <property type="entry name" value="PROKAR_LIPOPROTEIN"/>
    <property type="match status" value="1"/>
</dbReference>
<evidence type="ECO:0000313" key="3">
    <source>
        <dbReference type="Proteomes" id="UP001208041"/>
    </source>
</evidence>